<dbReference type="Pfam" id="PF08501">
    <property type="entry name" value="Shikimate_dh_N"/>
    <property type="match status" value="1"/>
</dbReference>
<dbReference type="AlphaFoldDB" id="A0A108UB43"/>
<dbReference type="OrthoDB" id="9776868at2"/>
<dbReference type="InterPro" id="IPR036291">
    <property type="entry name" value="NAD(P)-bd_dom_sf"/>
</dbReference>
<dbReference type="InterPro" id="IPR022893">
    <property type="entry name" value="Shikimate_DH_fam"/>
</dbReference>
<feature type="binding site" evidence="8">
    <location>
        <begin position="136"/>
        <end position="140"/>
    </location>
    <ligand>
        <name>NADP(+)</name>
        <dbReference type="ChEBI" id="CHEBI:58349"/>
    </ligand>
</feature>
<feature type="binding site" evidence="8">
    <location>
        <position position="87"/>
    </location>
    <ligand>
        <name>NADP(+)</name>
        <dbReference type="ChEBI" id="CHEBI:58349"/>
    </ligand>
</feature>
<dbReference type="SUPFAM" id="SSF51735">
    <property type="entry name" value="NAD(P)-binding Rossmann-fold domains"/>
    <property type="match status" value="1"/>
</dbReference>
<dbReference type="EC" id="1.1.1.25" evidence="2 8"/>
<dbReference type="UniPathway" id="UPA00053">
    <property type="reaction ID" value="UER00087"/>
</dbReference>
<comment type="catalytic activity">
    <reaction evidence="7 8">
        <text>shikimate + NADP(+) = 3-dehydroshikimate + NADPH + H(+)</text>
        <dbReference type="Rhea" id="RHEA:17737"/>
        <dbReference type="ChEBI" id="CHEBI:15378"/>
        <dbReference type="ChEBI" id="CHEBI:16630"/>
        <dbReference type="ChEBI" id="CHEBI:36208"/>
        <dbReference type="ChEBI" id="CHEBI:57783"/>
        <dbReference type="ChEBI" id="CHEBI:58349"/>
        <dbReference type="EC" id="1.1.1.25"/>
    </reaction>
</comment>
<accession>A0A108UB43</accession>
<dbReference type="EMBL" id="JAJA02000001">
    <property type="protein sequence ID" value="KWS05890.1"/>
    <property type="molecule type" value="Genomic_DNA"/>
</dbReference>
<protein>
    <recommendedName>
        <fullName evidence="2 8">Shikimate dehydrogenase (NADP(+))</fullName>
        <shortName evidence="8">SDH</shortName>
        <ecNumber evidence="2 8">1.1.1.25</ecNumber>
    </recommendedName>
</protein>
<dbReference type="GO" id="GO:0009423">
    <property type="term" value="P:chorismate biosynthetic process"/>
    <property type="evidence" value="ECO:0007669"/>
    <property type="project" value="UniProtKB-UniRule"/>
</dbReference>
<keyword evidence="13" id="KW-1185">Reference proteome</keyword>
<dbReference type="InterPro" id="IPR046346">
    <property type="entry name" value="Aminoacid_DH-like_N_sf"/>
</dbReference>
<proteinExistence type="inferred from homology"/>
<dbReference type="Gene3D" id="3.40.50.720">
    <property type="entry name" value="NAD(P)-binding Rossmann-like Domain"/>
    <property type="match status" value="1"/>
</dbReference>
<feature type="domain" description="Quinate/shikimate 5-dehydrogenase/glutamyl-tRNA reductase" evidence="9">
    <location>
        <begin position="123"/>
        <end position="204"/>
    </location>
</feature>
<evidence type="ECO:0000259" key="11">
    <source>
        <dbReference type="Pfam" id="PF18317"/>
    </source>
</evidence>
<name>A0A108UB43_9GAMM</name>
<comment type="similarity">
    <text evidence="8">Belongs to the shikimate dehydrogenase family.</text>
</comment>
<feature type="binding site" evidence="8">
    <location>
        <position position="111"/>
    </location>
    <ligand>
        <name>shikimate</name>
        <dbReference type="ChEBI" id="CHEBI:36208"/>
    </ligand>
</feature>
<dbReference type="GeneID" id="97905763"/>
<comment type="function">
    <text evidence="8">Involved in the biosynthesis of the chorismate, which leads to the biosynthesis of aromatic amino acids. Catalyzes the reversible NADPH linked reduction of 3-dehydroshikimate (DHSA) to yield shikimate (SA).</text>
</comment>
<evidence type="ECO:0000256" key="3">
    <source>
        <dbReference type="ARBA" id="ARBA00022605"/>
    </source>
</evidence>
<comment type="subunit">
    <text evidence="8">Homodimer.</text>
</comment>
<evidence type="ECO:0000259" key="9">
    <source>
        <dbReference type="Pfam" id="PF01488"/>
    </source>
</evidence>
<dbReference type="Gene3D" id="3.40.50.10860">
    <property type="entry name" value="Leucine Dehydrogenase, chain A, domain 1"/>
    <property type="match status" value="1"/>
</dbReference>
<evidence type="ECO:0000313" key="12">
    <source>
        <dbReference type="EMBL" id="KWS05890.1"/>
    </source>
</evidence>
<dbReference type="HAMAP" id="MF_00222">
    <property type="entry name" value="Shikimate_DH_AroE"/>
    <property type="match status" value="1"/>
</dbReference>
<feature type="domain" description="SDH C-terminal" evidence="11">
    <location>
        <begin position="249"/>
        <end position="279"/>
    </location>
</feature>
<dbReference type="NCBIfam" id="TIGR00507">
    <property type="entry name" value="aroE"/>
    <property type="match status" value="1"/>
</dbReference>
<evidence type="ECO:0000313" key="13">
    <source>
        <dbReference type="Proteomes" id="UP000023435"/>
    </source>
</evidence>
<sequence>MSIDSNSSSPVLRYAVFGHPVAHSLSPRIHAAFARQFGIGLEYTAIDAAPERFDVALAEFAAEGGLGANITLPLKTRAASICSQLSERAQRAGAVNTLIRSATGWEGDNTDGVGLIRDLTERHGLDLRSRRTLLIGAGGAARGVAPALLDAGIGDLYIVNRTPERADALADALGLPGRVHPRYLADVNTLGNFDLIVNATSAARIDAMPTLPMSLATPRTAAVDLSYGEVAVPFLAWAKVAGAHDRVDGLGMLVEQAAESFERWHRKRPDTDPVYAQLRQGASALVTAD</sequence>
<dbReference type="GO" id="GO:0019632">
    <property type="term" value="P:shikimate metabolic process"/>
    <property type="evidence" value="ECO:0007669"/>
    <property type="project" value="InterPro"/>
</dbReference>
<keyword evidence="4 8" id="KW-0521">NADP</keyword>
<feature type="binding site" evidence="8">
    <location>
        <position position="71"/>
    </location>
    <ligand>
        <name>shikimate</name>
        <dbReference type="ChEBI" id="CHEBI:36208"/>
    </ligand>
</feature>
<organism evidence="12 13">
    <name type="scientific">Lysobacter capsici AZ78</name>
    <dbReference type="NCBI Taxonomy" id="1444315"/>
    <lineage>
        <taxon>Bacteria</taxon>
        <taxon>Pseudomonadati</taxon>
        <taxon>Pseudomonadota</taxon>
        <taxon>Gammaproteobacteria</taxon>
        <taxon>Lysobacterales</taxon>
        <taxon>Lysobacteraceae</taxon>
        <taxon>Lysobacter</taxon>
    </lineage>
</organism>
<evidence type="ECO:0000259" key="10">
    <source>
        <dbReference type="Pfam" id="PF08501"/>
    </source>
</evidence>
<dbReference type="CDD" id="cd01065">
    <property type="entry name" value="NAD_bind_Shikimate_DH"/>
    <property type="match status" value="1"/>
</dbReference>
<dbReference type="PANTHER" id="PTHR21089">
    <property type="entry name" value="SHIKIMATE DEHYDROGENASE"/>
    <property type="match status" value="1"/>
</dbReference>
<keyword evidence="3 8" id="KW-0028">Amino-acid biosynthesis</keyword>
<evidence type="ECO:0000256" key="5">
    <source>
        <dbReference type="ARBA" id="ARBA00023002"/>
    </source>
</evidence>
<gene>
    <name evidence="8" type="primary">aroE</name>
    <name evidence="12" type="ORF">AZ78_3444</name>
</gene>
<feature type="binding site" evidence="8">
    <location>
        <position position="256"/>
    </location>
    <ligand>
        <name>shikimate</name>
        <dbReference type="ChEBI" id="CHEBI:36208"/>
    </ligand>
</feature>
<dbReference type="InterPro" id="IPR011342">
    <property type="entry name" value="Shikimate_DH"/>
</dbReference>
<keyword evidence="6 8" id="KW-0057">Aromatic amino acid biosynthesis</keyword>
<evidence type="ECO:0000256" key="1">
    <source>
        <dbReference type="ARBA" id="ARBA00004871"/>
    </source>
</evidence>
<dbReference type="GO" id="GO:0004764">
    <property type="term" value="F:shikimate 3-dehydrogenase (NADP+) activity"/>
    <property type="evidence" value="ECO:0007669"/>
    <property type="project" value="UniProtKB-UniRule"/>
</dbReference>
<dbReference type="Pfam" id="PF18317">
    <property type="entry name" value="SDH_C"/>
    <property type="match status" value="1"/>
</dbReference>
<dbReference type="PANTHER" id="PTHR21089:SF1">
    <property type="entry name" value="BIFUNCTIONAL 3-DEHYDROQUINATE DEHYDRATASE_SHIKIMATE DEHYDROGENASE, CHLOROPLASTIC"/>
    <property type="match status" value="1"/>
</dbReference>
<dbReference type="GO" id="GO:0050661">
    <property type="term" value="F:NADP binding"/>
    <property type="evidence" value="ECO:0007669"/>
    <property type="project" value="InterPro"/>
</dbReference>
<evidence type="ECO:0000256" key="6">
    <source>
        <dbReference type="ARBA" id="ARBA00023141"/>
    </source>
</evidence>
<feature type="binding site" evidence="8">
    <location>
        <begin position="160"/>
        <end position="165"/>
    </location>
    <ligand>
        <name>NADP(+)</name>
        <dbReference type="ChEBI" id="CHEBI:58349"/>
    </ligand>
</feature>
<dbReference type="SUPFAM" id="SSF53223">
    <property type="entry name" value="Aminoacid dehydrogenase-like, N-terminal domain"/>
    <property type="match status" value="1"/>
</dbReference>
<dbReference type="InterPro" id="IPR006151">
    <property type="entry name" value="Shikm_DH/Glu-tRNA_Rdtase"/>
</dbReference>
<keyword evidence="5 8" id="KW-0560">Oxidoreductase</keyword>
<evidence type="ECO:0000256" key="8">
    <source>
        <dbReference type="HAMAP-Rule" id="MF_00222"/>
    </source>
</evidence>
<dbReference type="RefSeq" id="WP_036108026.1">
    <property type="nucleotide sequence ID" value="NZ_JAJA02000001.1"/>
</dbReference>
<dbReference type="InterPro" id="IPR041121">
    <property type="entry name" value="SDH_C"/>
</dbReference>
<dbReference type="Proteomes" id="UP000023435">
    <property type="component" value="Unassembled WGS sequence"/>
</dbReference>
<feature type="binding site" evidence="8">
    <location>
        <position position="225"/>
    </location>
    <ligand>
        <name>NADP(+)</name>
        <dbReference type="ChEBI" id="CHEBI:58349"/>
    </ligand>
</feature>
<comment type="caution">
    <text evidence="12">The sequence shown here is derived from an EMBL/GenBank/DDBJ whole genome shotgun (WGS) entry which is preliminary data.</text>
</comment>
<evidence type="ECO:0000256" key="7">
    <source>
        <dbReference type="ARBA" id="ARBA00049442"/>
    </source>
</evidence>
<comment type="pathway">
    <text evidence="1 8">Metabolic intermediate biosynthesis; chorismate biosynthesis; chorismate from D-erythrose 4-phosphate and phosphoenolpyruvate: step 4/7.</text>
</comment>
<feature type="binding site" evidence="8">
    <location>
        <position position="96"/>
    </location>
    <ligand>
        <name>shikimate</name>
        <dbReference type="ChEBI" id="CHEBI:36208"/>
    </ligand>
</feature>
<dbReference type="InterPro" id="IPR013708">
    <property type="entry name" value="Shikimate_DH-bd_N"/>
</dbReference>
<feature type="domain" description="Shikimate dehydrogenase substrate binding N-terminal" evidence="10">
    <location>
        <begin position="16"/>
        <end position="98"/>
    </location>
</feature>
<dbReference type="Pfam" id="PF01488">
    <property type="entry name" value="Shikimate_DH"/>
    <property type="match status" value="1"/>
</dbReference>
<dbReference type="GO" id="GO:0008652">
    <property type="term" value="P:amino acid biosynthetic process"/>
    <property type="evidence" value="ECO:0007669"/>
    <property type="project" value="UniProtKB-KW"/>
</dbReference>
<feature type="binding site" evidence="8">
    <location>
        <begin position="24"/>
        <end position="26"/>
    </location>
    <ligand>
        <name>shikimate</name>
        <dbReference type="ChEBI" id="CHEBI:36208"/>
    </ligand>
</feature>
<evidence type="ECO:0000256" key="4">
    <source>
        <dbReference type="ARBA" id="ARBA00022857"/>
    </source>
</evidence>
<reference evidence="12 13" key="1">
    <citation type="journal article" date="2014" name="Genome Announc.">
        <title>Draft Genome Sequence of Lysobacter capsici AZ78, a Bacterium Antagonistic to Plant-Pathogenic Oomycetes.</title>
        <authorList>
            <person name="Puopolo G."/>
            <person name="Sonego P."/>
            <person name="Engelen K."/>
            <person name="Pertot I."/>
        </authorList>
    </citation>
    <scope>NUCLEOTIDE SEQUENCE [LARGE SCALE GENOMIC DNA]</scope>
    <source>
        <strain evidence="12 13">AZ78</strain>
    </source>
</reference>
<evidence type="ECO:0000256" key="2">
    <source>
        <dbReference type="ARBA" id="ARBA00012962"/>
    </source>
</evidence>
<feature type="binding site" evidence="8">
    <location>
        <position position="227"/>
    </location>
    <ligand>
        <name>shikimate</name>
        <dbReference type="ChEBI" id="CHEBI:36208"/>
    </ligand>
</feature>
<dbReference type="GO" id="GO:0009073">
    <property type="term" value="P:aromatic amino acid family biosynthetic process"/>
    <property type="evidence" value="ECO:0007669"/>
    <property type="project" value="UniProtKB-KW"/>
</dbReference>
<feature type="active site" description="Proton acceptor" evidence="8">
    <location>
        <position position="75"/>
    </location>
</feature>
<feature type="binding site" evidence="8">
    <location>
        <position position="249"/>
    </location>
    <ligand>
        <name>NADP(+)</name>
        <dbReference type="ChEBI" id="CHEBI:58349"/>
    </ligand>
</feature>
<dbReference type="NCBIfam" id="NF001310">
    <property type="entry name" value="PRK00258.1-2"/>
    <property type="match status" value="1"/>
</dbReference>
<dbReference type="GO" id="GO:0005829">
    <property type="term" value="C:cytosol"/>
    <property type="evidence" value="ECO:0007669"/>
    <property type="project" value="TreeGrafter"/>
</dbReference>